<dbReference type="EMBL" id="JPWA01000002">
    <property type="protein sequence ID" value="RCK07363.1"/>
    <property type="molecule type" value="Genomic_DNA"/>
</dbReference>
<dbReference type="GO" id="GO:0000271">
    <property type="term" value="P:polysaccharide biosynthetic process"/>
    <property type="evidence" value="ECO:0007669"/>
    <property type="project" value="UniProtKB-KW"/>
</dbReference>
<proteinExistence type="inferred from homology"/>
<dbReference type="Pfam" id="PF02397">
    <property type="entry name" value="Bac_transf"/>
    <property type="match status" value="1"/>
</dbReference>
<evidence type="ECO:0000313" key="4">
    <source>
        <dbReference type="EMBL" id="RCK07363.1"/>
    </source>
</evidence>
<reference evidence="4 5" key="1">
    <citation type="submission" date="2014-07" db="EMBL/GenBank/DDBJ databases">
        <title>Draft genome sequence of Thalassospira xianhensis P-4 (MCCC 1A02616).</title>
        <authorList>
            <person name="Lai Q."/>
            <person name="Shao Z."/>
        </authorList>
    </citation>
    <scope>NUCLEOTIDE SEQUENCE [LARGE SCALE GENOMIC DNA]</scope>
    <source>
        <strain evidence="4 5">MCCC 1A02616</strain>
    </source>
</reference>
<dbReference type="PANTHER" id="PTHR30576:SF8">
    <property type="entry name" value="UNDECAPRENYL-PHOSPHATE GALACTOSE PHOSPHOTRANSFERASE"/>
    <property type="match status" value="1"/>
</dbReference>
<dbReference type="RefSeq" id="WP_114120588.1">
    <property type="nucleotide sequence ID" value="NZ_JPWA01000002.1"/>
</dbReference>
<comment type="similarity">
    <text evidence="1">Belongs to the bacterial sugar transferase family.</text>
</comment>
<gene>
    <name evidence="4" type="ORF">TH5_02955</name>
</gene>
<dbReference type="InterPro" id="IPR003362">
    <property type="entry name" value="Bact_transf"/>
</dbReference>
<evidence type="ECO:0000313" key="5">
    <source>
        <dbReference type="Proteomes" id="UP000252419"/>
    </source>
</evidence>
<evidence type="ECO:0000259" key="3">
    <source>
        <dbReference type="Pfam" id="PF02397"/>
    </source>
</evidence>
<evidence type="ECO:0000256" key="2">
    <source>
        <dbReference type="ARBA" id="ARBA00023169"/>
    </source>
</evidence>
<keyword evidence="2" id="KW-0270">Exopolysaccharide synthesis</keyword>
<dbReference type="PANTHER" id="PTHR30576">
    <property type="entry name" value="COLANIC BIOSYNTHESIS UDP-GLUCOSE LIPID CARRIER TRANSFERASE"/>
    <property type="match status" value="1"/>
</dbReference>
<keyword evidence="5" id="KW-1185">Reference proteome</keyword>
<comment type="caution">
    <text evidence="4">The sequence shown here is derived from an EMBL/GenBank/DDBJ whole genome shotgun (WGS) entry which is preliminary data.</text>
</comment>
<protein>
    <submittedName>
        <fullName evidence="4">Sugar transferase</fullName>
    </submittedName>
</protein>
<accession>A0A367UIA1</accession>
<feature type="domain" description="Bacterial sugar transferase" evidence="3">
    <location>
        <begin position="2"/>
        <end position="176"/>
    </location>
</feature>
<sequence>MKRLFDLFAASLIFLLLWPLMLLLAGVIYCKIGRPVLFRQVRAGFHAKPFTMYKFRTMLDVVDTDGLPLPDDLRMTTLGRSLRASSLDELPELWNVLKGDMSLVGPRPLLMEYVPLYNSAQLRRHEVRPGITGWAQVNGRNALTWDEKFKLDLWYIENRTFRLDCKVLWLTIWKVLLGDGVSATGSATMPKFKGNKY</sequence>
<name>A0A367UIA1_9PROT</name>
<dbReference type="GO" id="GO:0016780">
    <property type="term" value="F:phosphotransferase activity, for other substituted phosphate groups"/>
    <property type="evidence" value="ECO:0007669"/>
    <property type="project" value="TreeGrafter"/>
</dbReference>
<evidence type="ECO:0000256" key="1">
    <source>
        <dbReference type="ARBA" id="ARBA00006464"/>
    </source>
</evidence>
<keyword evidence="4" id="KW-0808">Transferase</keyword>
<dbReference type="Proteomes" id="UP000252419">
    <property type="component" value="Unassembled WGS sequence"/>
</dbReference>
<organism evidence="4 5">
    <name type="scientific">Thalassospira xianhensis MCCC 1A02616</name>
    <dbReference type="NCBI Taxonomy" id="1177929"/>
    <lineage>
        <taxon>Bacteria</taxon>
        <taxon>Pseudomonadati</taxon>
        <taxon>Pseudomonadota</taxon>
        <taxon>Alphaproteobacteria</taxon>
        <taxon>Rhodospirillales</taxon>
        <taxon>Thalassospiraceae</taxon>
        <taxon>Thalassospira</taxon>
    </lineage>
</organism>
<dbReference type="AlphaFoldDB" id="A0A367UIA1"/>